<dbReference type="Proteomes" id="UP000887159">
    <property type="component" value="Unassembled WGS sequence"/>
</dbReference>
<gene>
    <name evidence="1" type="primary">ZMYM1</name>
    <name evidence="1" type="ORF">TNCV_5098801</name>
</gene>
<dbReference type="Gene3D" id="3.30.420.10">
    <property type="entry name" value="Ribonuclease H-like superfamily/Ribonuclease H"/>
    <property type="match status" value="1"/>
</dbReference>
<organism evidence="1 2">
    <name type="scientific">Trichonephila clavipes</name>
    <name type="common">Golden silk orbweaver</name>
    <name type="synonym">Nephila clavipes</name>
    <dbReference type="NCBI Taxonomy" id="2585209"/>
    <lineage>
        <taxon>Eukaryota</taxon>
        <taxon>Metazoa</taxon>
        <taxon>Ecdysozoa</taxon>
        <taxon>Arthropoda</taxon>
        <taxon>Chelicerata</taxon>
        <taxon>Arachnida</taxon>
        <taxon>Araneae</taxon>
        <taxon>Araneomorphae</taxon>
        <taxon>Entelegynae</taxon>
        <taxon>Araneoidea</taxon>
        <taxon>Nephilidae</taxon>
        <taxon>Trichonephila</taxon>
    </lineage>
</organism>
<sequence>MQNLDYQQPSEKDIVQPEDISNVPAEKYLENVGFEFEKYIDMDKQLKEQLRKDTEYYQNVLKHVVAIVKYLAIRGLAFRGTEEVLGSPHNGNFMGALELLAEFDPFIRERIEQRALRPNSLISMVLGPTELKKLELLAKNFQDRILGLNCADATGQGGEGVDLPGNSLDLNLLDYFLWGYLKYNVYNNHPQSVDVLQQAISAKILASYCLLFQFGTTLF</sequence>
<dbReference type="InterPro" id="IPR036397">
    <property type="entry name" value="RNaseH_sf"/>
</dbReference>
<dbReference type="AlphaFoldDB" id="A0A8X6VC34"/>
<keyword evidence="2" id="KW-1185">Reference proteome</keyword>
<dbReference type="GO" id="GO:0003676">
    <property type="term" value="F:nucleic acid binding"/>
    <property type="evidence" value="ECO:0007669"/>
    <property type="project" value="InterPro"/>
</dbReference>
<reference evidence="1" key="1">
    <citation type="submission" date="2020-08" db="EMBL/GenBank/DDBJ databases">
        <title>Multicomponent nature underlies the extraordinary mechanical properties of spider dragline silk.</title>
        <authorList>
            <person name="Kono N."/>
            <person name="Nakamura H."/>
            <person name="Mori M."/>
            <person name="Yoshida Y."/>
            <person name="Ohtoshi R."/>
            <person name="Malay A.D."/>
            <person name="Moran D.A.P."/>
            <person name="Tomita M."/>
            <person name="Numata K."/>
            <person name="Arakawa K."/>
        </authorList>
    </citation>
    <scope>NUCLEOTIDE SEQUENCE</scope>
</reference>
<comment type="caution">
    <text evidence="1">The sequence shown here is derived from an EMBL/GenBank/DDBJ whole genome shotgun (WGS) entry which is preliminary data.</text>
</comment>
<dbReference type="PANTHER" id="PTHR45749">
    <property type="match status" value="1"/>
</dbReference>
<accession>A0A8X6VC34</accession>
<dbReference type="PANTHER" id="PTHR45749:SF23">
    <property type="entry name" value="ZINC FINGER MYM-TYPE PROTEIN 1-LIKE"/>
    <property type="match status" value="1"/>
</dbReference>
<protein>
    <submittedName>
        <fullName evidence="1">Zinc finger MYM-type protein 1</fullName>
    </submittedName>
</protein>
<proteinExistence type="predicted"/>
<evidence type="ECO:0000313" key="1">
    <source>
        <dbReference type="EMBL" id="GFY02019.1"/>
    </source>
</evidence>
<name>A0A8X6VC34_TRICX</name>
<dbReference type="EMBL" id="BMAU01021232">
    <property type="protein sequence ID" value="GFY02019.1"/>
    <property type="molecule type" value="Genomic_DNA"/>
</dbReference>
<evidence type="ECO:0000313" key="2">
    <source>
        <dbReference type="Proteomes" id="UP000887159"/>
    </source>
</evidence>